<evidence type="ECO:0000313" key="2">
    <source>
        <dbReference type="Proteomes" id="UP000255093"/>
    </source>
</evidence>
<proteinExistence type="predicted"/>
<sequence length="56" mass="6461">MTITAYSKTFKRELDARQLKNLFDENNADSALSFRDFVKADIEMPSLQCFLVAIML</sequence>
<gene>
    <name evidence="1" type="ORF">NCTC8621_05173</name>
</gene>
<organism evidence="1 2">
    <name type="scientific">Escherichia coli</name>
    <dbReference type="NCBI Taxonomy" id="562"/>
    <lineage>
        <taxon>Bacteria</taxon>
        <taxon>Pseudomonadati</taxon>
        <taxon>Pseudomonadota</taxon>
        <taxon>Gammaproteobacteria</taxon>
        <taxon>Enterobacterales</taxon>
        <taxon>Enterobacteriaceae</taxon>
        <taxon>Escherichia</taxon>
    </lineage>
</organism>
<dbReference type="RefSeq" id="WP_250114261.1">
    <property type="nucleotide sequence ID" value="NZ_UGBW01000004.1"/>
</dbReference>
<evidence type="ECO:0000313" key="1">
    <source>
        <dbReference type="EMBL" id="STJ14631.1"/>
    </source>
</evidence>
<dbReference type="Proteomes" id="UP000255093">
    <property type="component" value="Unassembled WGS sequence"/>
</dbReference>
<dbReference type="AlphaFoldDB" id="A0A376VRI9"/>
<reference evidence="1 2" key="1">
    <citation type="submission" date="2018-06" db="EMBL/GenBank/DDBJ databases">
        <authorList>
            <consortium name="Pathogen Informatics"/>
            <person name="Doyle S."/>
        </authorList>
    </citation>
    <scope>NUCLEOTIDE SEQUENCE [LARGE SCALE GENOMIC DNA]</scope>
    <source>
        <strain evidence="1 2">NCTC8621</strain>
    </source>
</reference>
<name>A0A376VRI9_ECOLX</name>
<protein>
    <submittedName>
        <fullName evidence="1">Uncharacterized protein</fullName>
    </submittedName>
</protein>
<dbReference type="EMBL" id="UGBW01000004">
    <property type="protein sequence ID" value="STJ14631.1"/>
    <property type="molecule type" value="Genomic_DNA"/>
</dbReference>
<accession>A0A376VRI9</accession>